<keyword evidence="4" id="KW-1185">Reference proteome</keyword>
<gene>
    <name evidence="3" type="ORF">XENOCAPTIV_005884</name>
</gene>
<dbReference type="Proteomes" id="UP001434883">
    <property type="component" value="Unassembled WGS sequence"/>
</dbReference>
<comment type="subcellular location">
    <subcellularLocation>
        <location evidence="1">Membrane</location>
        <topology evidence="1">Single-pass type I membrane protein</topology>
    </subcellularLocation>
</comment>
<evidence type="ECO:0000259" key="2">
    <source>
        <dbReference type="PROSITE" id="PS50853"/>
    </source>
</evidence>
<dbReference type="PANTHER" id="PTHR46957">
    <property type="entry name" value="CYTOKINE RECEPTOR"/>
    <property type="match status" value="1"/>
</dbReference>
<evidence type="ECO:0000313" key="4">
    <source>
        <dbReference type="Proteomes" id="UP001434883"/>
    </source>
</evidence>
<dbReference type="PROSITE" id="PS50853">
    <property type="entry name" value="FN3"/>
    <property type="match status" value="2"/>
</dbReference>
<comment type="caution">
    <text evidence="3">The sequence shown here is derived from an EMBL/GenBank/DDBJ whole genome shotgun (WGS) entry which is preliminary data.</text>
</comment>
<dbReference type="InterPro" id="IPR036116">
    <property type="entry name" value="FN3_sf"/>
</dbReference>
<dbReference type="InterPro" id="IPR013783">
    <property type="entry name" value="Ig-like_fold"/>
</dbReference>
<protein>
    <recommendedName>
        <fullName evidence="2">Fibronectin type-III domain-containing protein</fullName>
    </recommendedName>
</protein>
<reference evidence="3 4" key="1">
    <citation type="submission" date="2021-06" db="EMBL/GenBank/DDBJ databases">
        <authorList>
            <person name="Palmer J.M."/>
        </authorList>
    </citation>
    <scope>NUCLEOTIDE SEQUENCE [LARGE SCALE GENOMIC DNA]</scope>
    <source>
        <strain evidence="3 4">XC_2019</strain>
        <tissue evidence="3">Muscle</tissue>
    </source>
</reference>
<dbReference type="PANTHER" id="PTHR46957:SF6">
    <property type="entry name" value="PROTEIN-TYROSINE-PHOSPHATASE"/>
    <property type="match status" value="1"/>
</dbReference>
<dbReference type="Pfam" id="PF00041">
    <property type="entry name" value="fn3"/>
    <property type="match status" value="2"/>
</dbReference>
<evidence type="ECO:0000256" key="1">
    <source>
        <dbReference type="ARBA" id="ARBA00004479"/>
    </source>
</evidence>
<dbReference type="SUPFAM" id="SSF49265">
    <property type="entry name" value="Fibronectin type III"/>
    <property type="match status" value="1"/>
</dbReference>
<sequence length="238" mass="26475">PEKPKLLVSATESGTALLQWYPPPNLPTPLLGYRLTFGRVDILPFTVVEFPSKETRYTALDISKGANYVFRLSARNKMGYGEETVKEVTTPEDAPTGYPENIILEEASATSLKLTWKSVPLIEQNGRIAKYSVLYKDINSRGNATEMVVPAPGSSVLLERLSADTVYDVRVCAFTAVGPGPYSPSVQFRTQQLDQGRTTLTSSQPNIITLDPRTRFKQHIRAYIVLMLTYTQSQNLNI</sequence>
<evidence type="ECO:0000313" key="3">
    <source>
        <dbReference type="EMBL" id="MEQ2196619.1"/>
    </source>
</evidence>
<dbReference type="CDD" id="cd00063">
    <property type="entry name" value="FN3"/>
    <property type="match status" value="2"/>
</dbReference>
<dbReference type="InterPro" id="IPR003961">
    <property type="entry name" value="FN3_dom"/>
</dbReference>
<dbReference type="EMBL" id="JAHRIN010016969">
    <property type="protein sequence ID" value="MEQ2196619.1"/>
    <property type="molecule type" value="Genomic_DNA"/>
</dbReference>
<feature type="domain" description="Fibronectin type-III" evidence="2">
    <location>
        <begin position="98"/>
        <end position="193"/>
    </location>
</feature>
<organism evidence="3 4">
    <name type="scientific">Xenoophorus captivus</name>
    <dbReference type="NCBI Taxonomy" id="1517983"/>
    <lineage>
        <taxon>Eukaryota</taxon>
        <taxon>Metazoa</taxon>
        <taxon>Chordata</taxon>
        <taxon>Craniata</taxon>
        <taxon>Vertebrata</taxon>
        <taxon>Euteleostomi</taxon>
        <taxon>Actinopterygii</taxon>
        <taxon>Neopterygii</taxon>
        <taxon>Teleostei</taxon>
        <taxon>Neoteleostei</taxon>
        <taxon>Acanthomorphata</taxon>
        <taxon>Ovalentaria</taxon>
        <taxon>Atherinomorphae</taxon>
        <taxon>Cyprinodontiformes</taxon>
        <taxon>Goodeidae</taxon>
        <taxon>Xenoophorus</taxon>
    </lineage>
</organism>
<proteinExistence type="predicted"/>
<dbReference type="Gene3D" id="2.60.40.10">
    <property type="entry name" value="Immunoglobulins"/>
    <property type="match status" value="2"/>
</dbReference>
<feature type="non-terminal residue" evidence="3">
    <location>
        <position position="1"/>
    </location>
</feature>
<feature type="domain" description="Fibronectin type-III" evidence="2">
    <location>
        <begin position="1"/>
        <end position="94"/>
    </location>
</feature>
<accession>A0ABV0QLA6</accession>
<name>A0ABV0QLA6_9TELE</name>
<dbReference type="SMART" id="SM00060">
    <property type="entry name" value="FN3"/>
    <property type="match status" value="2"/>
</dbReference>
<dbReference type="InterPro" id="IPR050713">
    <property type="entry name" value="RTP_Phos/Ushers"/>
</dbReference>